<evidence type="ECO:0000256" key="4">
    <source>
        <dbReference type="ARBA" id="ARBA00022676"/>
    </source>
</evidence>
<evidence type="ECO:0000256" key="8">
    <source>
        <dbReference type="ARBA" id="ARBA00022989"/>
    </source>
</evidence>
<dbReference type="InterPro" id="IPR029044">
    <property type="entry name" value="Nucleotide-diphossugar_trans"/>
</dbReference>
<evidence type="ECO:0000256" key="1">
    <source>
        <dbReference type="ARBA" id="ARBA00004606"/>
    </source>
</evidence>
<keyword evidence="14" id="KW-1185">Reference proteome</keyword>
<keyword evidence="5 11" id="KW-0808">Transferase</keyword>
<keyword evidence="9 11" id="KW-0472">Membrane</keyword>
<dbReference type="UniPathway" id="UPA00378"/>
<dbReference type="Gene3D" id="3.90.550.10">
    <property type="entry name" value="Spore Coat Polysaccharide Biosynthesis Protein SpsA, Chain A"/>
    <property type="match status" value="1"/>
</dbReference>
<dbReference type="EC" id="2.4.1.-" evidence="11"/>
<dbReference type="OrthoDB" id="10038994at2759"/>
<comment type="subcellular location">
    <subcellularLocation>
        <location evidence="1 11">Membrane</location>
        <topology evidence="1 11">Single-pass type II membrane protein</topology>
    </subcellularLocation>
</comment>
<keyword evidence="7 11" id="KW-0735">Signal-anchor</keyword>
<keyword evidence="10 11" id="KW-0325">Glycoprotein</keyword>
<sequence length="465" mass="54407">MLHQNVNFRNFYIHCEFTSSKQRNHLTRTAMVFYINLTRKRFLIALSILFLLECYFNMSSYYKVLYDTTYFTKSLSPNTSANVLAKSVETSTVCSEEDSLDYQTTGNDWKPYKYPLINSTDIEMELGNQYNTSYDWFMAMKHQFKRLGSGDSPKYSKDLRACVVNMSAFEPIKVEKLELQSKKVQKELLFIKRGGRHAPAHCRPTHRVAIIIPYRDRRKNLIILLHYLHPLLKKQLLDYRVFVVEQFGKEKFNKGTLYNIAFLESQRFGSWDCLIFHDVDLIPEDERISYSCQENPTHMAAAVESFGYKLPYSKIFGGVTSLTPAQYEAVNGYSNFYWNWGGEDDDVRGRILAKNITISRYDPSIARYATLPHPYNECGRERILFLLLSRLRYHKEGLSTTQYKIIKVSEKKLYTHIVADVNPMRIKLDTKSLMQRIIRMHGSTMTYSRQDLNLKAIAARRLHSI</sequence>
<feature type="domain" description="Galactosyltransferase C-terminal" evidence="12">
    <location>
        <begin position="297"/>
        <end position="373"/>
    </location>
</feature>
<dbReference type="PANTHER" id="PTHR19300">
    <property type="entry name" value="BETA-1,4-GALACTOSYLTRANSFERASE"/>
    <property type="match status" value="1"/>
</dbReference>
<feature type="domain" description="Galactosyltransferase N-terminal" evidence="13">
    <location>
        <begin position="171"/>
        <end position="293"/>
    </location>
</feature>
<keyword evidence="11" id="KW-0464">Manganese</keyword>
<dbReference type="GO" id="GO:0005794">
    <property type="term" value="C:Golgi apparatus"/>
    <property type="evidence" value="ECO:0007669"/>
    <property type="project" value="TreeGrafter"/>
</dbReference>
<dbReference type="GeneID" id="113506138"/>
<proteinExistence type="inferred from homology"/>
<evidence type="ECO:0000256" key="3">
    <source>
        <dbReference type="ARBA" id="ARBA00005735"/>
    </source>
</evidence>
<comment type="cofactor">
    <cofactor evidence="11">
        <name>Mn(2+)</name>
        <dbReference type="ChEBI" id="CHEBI:29035"/>
    </cofactor>
</comment>
<comment type="function">
    <text evidence="11">Catalyzes the transfer of galactose onto proteins or lipids.</text>
</comment>
<evidence type="ECO:0000313" key="16">
    <source>
        <dbReference type="RefSeq" id="XP_026744793.1"/>
    </source>
</evidence>
<dbReference type="PANTHER" id="PTHR19300:SF46">
    <property type="entry name" value="BETA-1,4-N-ACETYLGALACTOSAMINYLTRANSFERASE"/>
    <property type="match status" value="1"/>
</dbReference>
<feature type="transmembrane region" description="Helical" evidence="11">
    <location>
        <begin position="42"/>
        <end position="62"/>
    </location>
</feature>
<dbReference type="InterPro" id="IPR003859">
    <property type="entry name" value="Galactosyl_T"/>
</dbReference>
<gene>
    <name evidence="15 16" type="primary">LOC113506138</name>
</gene>
<dbReference type="RefSeq" id="XP_026744793.1">
    <property type="nucleotide sequence ID" value="XM_026888992.1"/>
</dbReference>
<dbReference type="CDD" id="cd00899">
    <property type="entry name" value="b4GalT"/>
    <property type="match status" value="1"/>
</dbReference>
<organism evidence="14 15">
    <name type="scientific">Trichoplusia ni</name>
    <name type="common">Cabbage looper</name>
    <dbReference type="NCBI Taxonomy" id="7111"/>
    <lineage>
        <taxon>Eukaryota</taxon>
        <taxon>Metazoa</taxon>
        <taxon>Ecdysozoa</taxon>
        <taxon>Arthropoda</taxon>
        <taxon>Hexapoda</taxon>
        <taxon>Insecta</taxon>
        <taxon>Pterygota</taxon>
        <taxon>Neoptera</taxon>
        <taxon>Endopterygota</taxon>
        <taxon>Lepidoptera</taxon>
        <taxon>Glossata</taxon>
        <taxon>Ditrysia</taxon>
        <taxon>Noctuoidea</taxon>
        <taxon>Noctuidae</taxon>
        <taxon>Plusiinae</taxon>
        <taxon>Trichoplusia</taxon>
    </lineage>
</organism>
<evidence type="ECO:0000259" key="13">
    <source>
        <dbReference type="Pfam" id="PF13733"/>
    </source>
</evidence>
<dbReference type="Pfam" id="PF02709">
    <property type="entry name" value="Glyco_transf_7C"/>
    <property type="match status" value="1"/>
</dbReference>
<dbReference type="AlphaFoldDB" id="A0A7E5WX92"/>
<keyword evidence="6 11" id="KW-0812">Transmembrane</keyword>
<reference evidence="15 16" key="1">
    <citation type="submission" date="2025-04" db="UniProtKB">
        <authorList>
            <consortium name="RefSeq"/>
        </authorList>
    </citation>
    <scope>IDENTIFICATION</scope>
</reference>
<comment type="pathway">
    <text evidence="2 11">Protein modification; protein glycosylation.</text>
</comment>
<dbReference type="GO" id="GO:0008378">
    <property type="term" value="F:galactosyltransferase activity"/>
    <property type="evidence" value="ECO:0007669"/>
    <property type="project" value="TreeGrafter"/>
</dbReference>
<dbReference type="GO" id="GO:0033842">
    <property type="term" value="F:N-acetyl-beta-glucosaminyl-derivative 4-beta-N-acetylgalactosaminyltransferase activity"/>
    <property type="evidence" value="ECO:0007669"/>
    <property type="project" value="TreeGrafter"/>
</dbReference>
<dbReference type="KEGG" id="tnl:113506138"/>
<evidence type="ECO:0000256" key="2">
    <source>
        <dbReference type="ARBA" id="ARBA00004922"/>
    </source>
</evidence>
<evidence type="ECO:0000256" key="6">
    <source>
        <dbReference type="ARBA" id="ARBA00022692"/>
    </source>
</evidence>
<evidence type="ECO:0000313" key="15">
    <source>
        <dbReference type="RefSeq" id="XP_026744791.1"/>
    </source>
</evidence>
<dbReference type="GO" id="GO:0016020">
    <property type="term" value="C:membrane"/>
    <property type="evidence" value="ECO:0007669"/>
    <property type="project" value="UniProtKB-SubCell"/>
</dbReference>
<dbReference type="GO" id="GO:0006688">
    <property type="term" value="P:glycosphingolipid biosynthetic process"/>
    <property type="evidence" value="ECO:0007669"/>
    <property type="project" value="TreeGrafter"/>
</dbReference>
<dbReference type="GO" id="GO:0005975">
    <property type="term" value="P:carbohydrate metabolic process"/>
    <property type="evidence" value="ECO:0007669"/>
    <property type="project" value="InterPro"/>
</dbReference>
<name>A0A7E5WX92_TRINI</name>
<comment type="similarity">
    <text evidence="3 11">Belongs to the glycosyltransferase 7 family.</text>
</comment>
<dbReference type="Pfam" id="PF13733">
    <property type="entry name" value="Glyco_transf_7N"/>
    <property type="match status" value="1"/>
</dbReference>
<dbReference type="Proteomes" id="UP000322000">
    <property type="component" value="Chromosome 1"/>
</dbReference>
<accession>A0A7E5WX92</accession>
<evidence type="ECO:0000313" key="14">
    <source>
        <dbReference type="Proteomes" id="UP000322000"/>
    </source>
</evidence>
<protein>
    <recommendedName>
        <fullName evidence="11">Beta-1,4-N-acetylgalactosaminyltransferase</fullName>
        <ecNumber evidence="11">2.4.1.-</ecNumber>
    </recommendedName>
    <alternativeName>
        <fullName evidence="11">Beta-4-GalNAcT</fullName>
    </alternativeName>
</protein>
<dbReference type="InterPro" id="IPR027791">
    <property type="entry name" value="Galactosyl_T_C"/>
</dbReference>
<evidence type="ECO:0000256" key="10">
    <source>
        <dbReference type="ARBA" id="ARBA00023180"/>
    </source>
</evidence>
<evidence type="ECO:0000256" key="9">
    <source>
        <dbReference type="ARBA" id="ARBA00023136"/>
    </source>
</evidence>
<dbReference type="GO" id="GO:0046872">
    <property type="term" value="F:metal ion binding"/>
    <property type="evidence" value="ECO:0007669"/>
    <property type="project" value="UniProtKB-UniRule"/>
</dbReference>
<evidence type="ECO:0000256" key="7">
    <source>
        <dbReference type="ARBA" id="ARBA00022968"/>
    </source>
</evidence>
<dbReference type="RefSeq" id="XP_026744791.1">
    <property type="nucleotide sequence ID" value="XM_026888990.1"/>
</dbReference>
<evidence type="ECO:0000256" key="11">
    <source>
        <dbReference type="RuleBase" id="RU368121"/>
    </source>
</evidence>
<keyword evidence="4 11" id="KW-0328">Glycosyltransferase</keyword>
<evidence type="ECO:0000256" key="5">
    <source>
        <dbReference type="ARBA" id="ARBA00022679"/>
    </source>
</evidence>
<dbReference type="SUPFAM" id="SSF53448">
    <property type="entry name" value="Nucleotide-diphospho-sugar transferases"/>
    <property type="match status" value="1"/>
</dbReference>
<dbReference type="InterPro" id="IPR027995">
    <property type="entry name" value="Galactosyl_T_N"/>
</dbReference>
<dbReference type="PRINTS" id="PR02050">
    <property type="entry name" value="B14GALTRFASE"/>
</dbReference>
<evidence type="ECO:0000259" key="12">
    <source>
        <dbReference type="Pfam" id="PF02709"/>
    </source>
</evidence>
<keyword evidence="8 11" id="KW-1133">Transmembrane helix</keyword>
<keyword evidence="11" id="KW-0479">Metal-binding</keyword>